<dbReference type="EMBL" id="JAHQIW010005497">
    <property type="protein sequence ID" value="KAJ1366235.1"/>
    <property type="molecule type" value="Genomic_DNA"/>
</dbReference>
<keyword evidence="2" id="KW-1185">Reference proteome</keyword>
<reference evidence="1" key="1">
    <citation type="submission" date="2021-06" db="EMBL/GenBank/DDBJ databases">
        <title>Parelaphostrongylus tenuis whole genome reference sequence.</title>
        <authorList>
            <person name="Garwood T.J."/>
            <person name="Larsen P.A."/>
            <person name="Fountain-Jones N.M."/>
            <person name="Garbe J.R."/>
            <person name="Macchietto M.G."/>
            <person name="Kania S.A."/>
            <person name="Gerhold R.W."/>
            <person name="Richards J.E."/>
            <person name="Wolf T.M."/>
        </authorList>
    </citation>
    <scope>NUCLEOTIDE SEQUENCE</scope>
    <source>
        <strain evidence="1">MNPRO001-30</strain>
        <tissue evidence="1">Meninges</tissue>
    </source>
</reference>
<comment type="caution">
    <text evidence="1">The sequence shown here is derived from an EMBL/GenBank/DDBJ whole genome shotgun (WGS) entry which is preliminary data.</text>
</comment>
<accession>A0AAD5QYI8</accession>
<evidence type="ECO:0000313" key="1">
    <source>
        <dbReference type="EMBL" id="KAJ1366235.1"/>
    </source>
</evidence>
<dbReference type="AlphaFoldDB" id="A0AAD5QYI8"/>
<gene>
    <name evidence="1" type="ORF">KIN20_026845</name>
</gene>
<proteinExistence type="predicted"/>
<protein>
    <submittedName>
        <fullName evidence="1">Uncharacterized protein</fullName>
    </submittedName>
</protein>
<dbReference type="Proteomes" id="UP001196413">
    <property type="component" value="Unassembled WGS sequence"/>
</dbReference>
<name>A0AAD5QYI8_PARTN</name>
<organism evidence="1 2">
    <name type="scientific">Parelaphostrongylus tenuis</name>
    <name type="common">Meningeal worm</name>
    <dbReference type="NCBI Taxonomy" id="148309"/>
    <lineage>
        <taxon>Eukaryota</taxon>
        <taxon>Metazoa</taxon>
        <taxon>Ecdysozoa</taxon>
        <taxon>Nematoda</taxon>
        <taxon>Chromadorea</taxon>
        <taxon>Rhabditida</taxon>
        <taxon>Rhabditina</taxon>
        <taxon>Rhabditomorpha</taxon>
        <taxon>Strongyloidea</taxon>
        <taxon>Metastrongylidae</taxon>
        <taxon>Parelaphostrongylus</taxon>
    </lineage>
</organism>
<sequence>MTKLPDTVVTATRTYGFQKCLDPTMKGNNAVLHRPCFTLLDLSQCDVSEVNR</sequence>
<evidence type="ECO:0000313" key="2">
    <source>
        <dbReference type="Proteomes" id="UP001196413"/>
    </source>
</evidence>